<keyword evidence="2" id="KW-1185">Reference proteome</keyword>
<gene>
    <name evidence="1" type="ORF">SAMN05192539_104449</name>
</gene>
<accession>A0A1H7E6F0</accession>
<proteinExistence type="predicted"/>
<evidence type="ECO:0000313" key="1">
    <source>
        <dbReference type="EMBL" id="SEK09489.1"/>
    </source>
</evidence>
<evidence type="ECO:0000313" key="2">
    <source>
        <dbReference type="Proteomes" id="UP000198866"/>
    </source>
</evidence>
<organism evidence="1 2">
    <name type="scientific">Paraburkholderia diazotrophica</name>
    <dbReference type="NCBI Taxonomy" id="667676"/>
    <lineage>
        <taxon>Bacteria</taxon>
        <taxon>Pseudomonadati</taxon>
        <taxon>Pseudomonadota</taxon>
        <taxon>Betaproteobacteria</taxon>
        <taxon>Burkholderiales</taxon>
        <taxon>Burkholderiaceae</taxon>
        <taxon>Paraburkholderia</taxon>
    </lineage>
</organism>
<dbReference type="Proteomes" id="UP000198866">
    <property type="component" value="Unassembled WGS sequence"/>
</dbReference>
<dbReference type="AlphaFoldDB" id="A0A1H7E6F0"/>
<protein>
    <submittedName>
        <fullName evidence="1">Putative transposase</fullName>
    </submittedName>
</protein>
<dbReference type="EMBL" id="FNYE01000044">
    <property type="protein sequence ID" value="SEK09489.1"/>
    <property type="molecule type" value="Genomic_DNA"/>
</dbReference>
<sequence>MLGFKCFRNATVTISGIELMHRIRKAQLDLANLHLKDTNAPAISRAVLSAQ</sequence>
<reference evidence="2" key="1">
    <citation type="submission" date="2016-10" db="EMBL/GenBank/DDBJ databases">
        <authorList>
            <person name="Varghese N."/>
            <person name="Submissions S."/>
        </authorList>
    </citation>
    <scope>NUCLEOTIDE SEQUENCE [LARGE SCALE GENOMIC DNA]</scope>
    <source>
        <strain evidence="2">LMG 26031</strain>
    </source>
</reference>
<name>A0A1H7E6F0_9BURK</name>